<dbReference type="OrthoDB" id="4380372at2"/>
<feature type="region of interest" description="Disordered" evidence="1">
    <location>
        <begin position="84"/>
        <end position="103"/>
    </location>
</feature>
<dbReference type="Proteomes" id="UP000267536">
    <property type="component" value="Unassembled WGS sequence"/>
</dbReference>
<dbReference type="EMBL" id="RKMH01000002">
    <property type="protein sequence ID" value="RPA65957.1"/>
    <property type="molecule type" value="Genomic_DNA"/>
</dbReference>
<name>A0A3N4GX08_9ACTN</name>
<protein>
    <submittedName>
        <fullName evidence="2">Uncharacterized protein</fullName>
    </submittedName>
</protein>
<reference evidence="2 3" key="1">
    <citation type="submission" date="2018-11" db="EMBL/GenBank/DDBJ databases">
        <title>Draft genome sequence of Gordonia sp. RS15-1S isolated from rice stems.</title>
        <authorList>
            <person name="Muangham S."/>
        </authorList>
    </citation>
    <scope>NUCLEOTIDE SEQUENCE [LARGE SCALE GENOMIC DNA]</scope>
    <source>
        <strain evidence="2 3">RS15-1S</strain>
    </source>
</reference>
<evidence type="ECO:0000256" key="1">
    <source>
        <dbReference type="SAM" id="MobiDB-lite"/>
    </source>
</evidence>
<comment type="caution">
    <text evidence="2">The sequence shown here is derived from an EMBL/GenBank/DDBJ whole genome shotgun (WGS) entry which is preliminary data.</text>
</comment>
<sequence length="117" mass="11726">MTATTTPPASSTPPAAAPTPTVTETTTEEPTPTGSTPVQGGQCFESEARSFGTAADGTSLVCAYLGAGGGYQWVLHGDNDGETHNIGDPCDPSVDSVSTDPQGKAILCGGQTWVANP</sequence>
<keyword evidence="3" id="KW-1185">Reference proteome</keyword>
<gene>
    <name evidence="2" type="ORF">EF294_03105</name>
</gene>
<feature type="region of interest" description="Disordered" evidence="1">
    <location>
        <begin position="1"/>
        <end position="44"/>
    </location>
</feature>
<accession>A0A3N4GX08</accession>
<evidence type="ECO:0000313" key="3">
    <source>
        <dbReference type="Proteomes" id="UP000267536"/>
    </source>
</evidence>
<proteinExistence type="predicted"/>
<organism evidence="2 3">
    <name type="scientific">Gordonia oryzae</name>
    <dbReference type="NCBI Taxonomy" id="2487349"/>
    <lineage>
        <taxon>Bacteria</taxon>
        <taxon>Bacillati</taxon>
        <taxon>Actinomycetota</taxon>
        <taxon>Actinomycetes</taxon>
        <taxon>Mycobacteriales</taxon>
        <taxon>Gordoniaceae</taxon>
        <taxon>Gordonia</taxon>
    </lineage>
</organism>
<feature type="compositionally biased region" description="Low complexity" evidence="1">
    <location>
        <begin position="1"/>
        <end position="37"/>
    </location>
</feature>
<dbReference type="AlphaFoldDB" id="A0A3N4GX08"/>
<evidence type="ECO:0000313" key="2">
    <source>
        <dbReference type="EMBL" id="RPA65957.1"/>
    </source>
</evidence>